<comment type="caution">
    <text evidence="1">The sequence shown here is derived from an EMBL/GenBank/DDBJ whole genome shotgun (WGS) entry which is preliminary data.</text>
</comment>
<protein>
    <submittedName>
        <fullName evidence="1">Uncharacterized protein</fullName>
    </submittedName>
</protein>
<accession>A0AAD7S2F2</accession>
<sequence length="62" mass="7159">MRVTDKFVFVLVKAHVLDQITSLIKIKIRSVDRENPLRLQTALFPSRDCHVACDSSQKQIHL</sequence>
<reference evidence="1" key="1">
    <citation type="journal article" date="2023" name="Science">
        <title>Genome structures resolve the early diversification of teleost fishes.</title>
        <authorList>
            <person name="Parey E."/>
            <person name="Louis A."/>
            <person name="Montfort J."/>
            <person name="Bouchez O."/>
            <person name="Roques C."/>
            <person name="Iampietro C."/>
            <person name="Lluch J."/>
            <person name="Castinel A."/>
            <person name="Donnadieu C."/>
            <person name="Desvignes T."/>
            <person name="Floi Bucao C."/>
            <person name="Jouanno E."/>
            <person name="Wen M."/>
            <person name="Mejri S."/>
            <person name="Dirks R."/>
            <person name="Jansen H."/>
            <person name="Henkel C."/>
            <person name="Chen W.J."/>
            <person name="Zahm M."/>
            <person name="Cabau C."/>
            <person name="Klopp C."/>
            <person name="Thompson A.W."/>
            <person name="Robinson-Rechavi M."/>
            <person name="Braasch I."/>
            <person name="Lecointre G."/>
            <person name="Bobe J."/>
            <person name="Postlethwait J.H."/>
            <person name="Berthelot C."/>
            <person name="Roest Crollius H."/>
            <person name="Guiguen Y."/>
        </authorList>
    </citation>
    <scope>NUCLEOTIDE SEQUENCE</scope>
    <source>
        <strain evidence="1">NC1722</strain>
    </source>
</reference>
<evidence type="ECO:0000313" key="2">
    <source>
        <dbReference type="Proteomes" id="UP001221898"/>
    </source>
</evidence>
<dbReference type="EMBL" id="JAINUG010000123">
    <property type="protein sequence ID" value="KAJ8394726.1"/>
    <property type="molecule type" value="Genomic_DNA"/>
</dbReference>
<proteinExistence type="predicted"/>
<keyword evidence="2" id="KW-1185">Reference proteome</keyword>
<organism evidence="1 2">
    <name type="scientific">Aldrovandia affinis</name>
    <dbReference type="NCBI Taxonomy" id="143900"/>
    <lineage>
        <taxon>Eukaryota</taxon>
        <taxon>Metazoa</taxon>
        <taxon>Chordata</taxon>
        <taxon>Craniata</taxon>
        <taxon>Vertebrata</taxon>
        <taxon>Euteleostomi</taxon>
        <taxon>Actinopterygii</taxon>
        <taxon>Neopterygii</taxon>
        <taxon>Teleostei</taxon>
        <taxon>Notacanthiformes</taxon>
        <taxon>Halosauridae</taxon>
        <taxon>Aldrovandia</taxon>
    </lineage>
</organism>
<name>A0AAD7S2F2_9TELE</name>
<gene>
    <name evidence="1" type="ORF">AAFF_G00043260</name>
</gene>
<dbReference type="AlphaFoldDB" id="A0AAD7S2F2"/>
<dbReference type="Proteomes" id="UP001221898">
    <property type="component" value="Unassembled WGS sequence"/>
</dbReference>
<evidence type="ECO:0000313" key="1">
    <source>
        <dbReference type="EMBL" id="KAJ8394726.1"/>
    </source>
</evidence>